<dbReference type="EMBL" id="JACKWZ010000068">
    <property type="protein sequence ID" value="KAF9417633.1"/>
    <property type="molecule type" value="Genomic_DNA"/>
</dbReference>
<dbReference type="InterPro" id="IPR032675">
    <property type="entry name" value="LRR_dom_sf"/>
</dbReference>
<sequence length="534" mass="62307">MVTMDSYSNLKMKKQSLINSNHEIKETQGHSDEESRKVKASKPVHPIRSYSLGVRNIRTDDGIITDDEVECKCLKMIGHLESVNWLQHPRDYRPSPGLLALGDWTQNNFIWMKYVQRTDDLIHDDDVLLSKDTAHWDIAEAQRYSEASVHCEKVLLPFQYPYPRLPTALGNYFWRANFATKVESNVYRNEVHYAIELTLKKMEVDRAQMDRIIICDCYVKLARLDYFRRKTFFRLLCNIISFQDDLQLVSFENLCCTRLEGVRLIQQLACFNAQTLKYLFLWRFVLPNENPILINYSYLTGSGQYIPRPDTRNTFVQSLGQLTNLRVLALEFAYIADGTGAALLSLLPVIKRPHFRLLLICREDSIPGRADTSLGVGGYDIPDTAWRRVAIACPDIYLFMAFFRIRDYDNVRRFLTPSIPLREVHLQFGIDMRNAQWQDSDVSCFVRHIAYRYSNNLVFPLRRILELMPRIVRFLYIGKVEDEVDLKRLFNLIACGVCKNHCSYWSDVVQSLTEEFADIMALYDIKLCINVYKS</sequence>
<organism evidence="2 3">
    <name type="scientific">Spodoptera exigua</name>
    <name type="common">Beet armyworm</name>
    <name type="synonym">Noctua fulgens</name>
    <dbReference type="NCBI Taxonomy" id="7107"/>
    <lineage>
        <taxon>Eukaryota</taxon>
        <taxon>Metazoa</taxon>
        <taxon>Ecdysozoa</taxon>
        <taxon>Arthropoda</taxon>
        <taxon>Hexapoda</taxon>
        <taxon>Insecta</taxon>
        <taxon>Pterygota</taxon>
        <taxon>Neoptera</taxon>
        <taxon>Endopterygota</taxon>
        <taxon>Lepidoptera</taxon>
        <taxon>Glossata</taxon>
        <taxon>Ditrysia</taxon>
        <taxon>Noctuoidea</taxon>
        <taxon>Noctuidae</taxon>
        <taxon>Amphipyrinae</taxon>
        <taxon>Spodoptera</taxon>
    </lineage>
</organism>
<feature type="compositionally biased region" description="Basic and acidic residues" evidence="1">
    <location>
        <begin position="22"/>
        <end position="37"/>
    </location>
</feature>
<dbReference type="AlphaFoldDB" id="A0A835GK28"/>
<reference evidence="2" key="1">
    <citation type="submission" date="2020-08" db="EMBL/GenBank/DDBJ databases">
        <title>Spodoptera exigua strain:BAW_Kor-Di-RS1 Genome sequencing and assembly.</title>
        <authorList>
            <person name="Kim J."/>
            <person name="Nam H.Y."/>
            <person name="Kwon M."/>
            <person name="Choi J.H."/>
            <person name="Cho S.R."/>
            <person name="Kim G.-H."/>
        </authorList>
    </citation>
    <scope>NUCLEOTIDE SEQUENCE</scope>
    <source>
        <strain evidence="2">BAW_Kor-Di-RS1</strain>
        <tissue evidence="2">Whole-body</tissue>
    </source>
</reference>
<evidence type="ECO:0000256" key="1">
    <source>
        <dbReference type="SAM" id="MobiDB-lite"/>
    </source>
</evidence>
<keyword evidence="3" id="KW-1185">Reference proteome</keyword>
<protein>
    <submittedName>
        <fullName evidence="2">Uncharacterized protein</fullName>
    </submittedName>
</protein>
<proteinExistence type="predicted"/>
<comment type="caution">
    <text evidence="2">The sequence shown here is derived from an EMBL/GenBank/DDBJ whole genome shotgun (WGS) entry which is preliminary data.</text>
</comment>
<dbReference type="Proteomes" id="UP000648187">
    <property type="component" value="Unassembled WGS sequence"/>
</dbReference>
<gene>
    <name evidence="2" type="ORF">HW555_005340</name>
</gene>
<evidence type="ECO:0000313" key="2">
    <source>
        <dbReference type="EMBL" id="KAF9417633.1"/>
    </source>
</evidence>
<evidence type="ECO:0000313" key="3">
    <source>
        <dbReference type="Proteomes" id="UP000648187"/>
    </source>
</evidence>
<name>A0A835GK28_SPOEX</name>
<accession>A0A835GK28</accession>
<feature type="region of interest" description="Disordered" evidence="1">
    <location>
        <begin position="18"/>
        <end position="42"/>
    </location>
</feature>
<dbReference type="Gene3D" id="3.80.10.10">
    <property type="entry name" value="Ribonuclease Inhibitor"/>
    <property type="match status" value="1"/>
</dbReference>